<dbReference type="SMART" id="SM00184">
    <property type="entry name" value="RING"/>
    <property type="match status" value="1"/>
</dbReference>
<name>A0A813PEZ5_9BILA</name>
<dbReference type="InterPro" id="IPR027370">
    <property type="entry name" value="Znf-RING_euk"/>
</dbReference>
<dbReference type="Pfam" id="PF13445">
    <property type="entry name" value="zf-RING_UBOX"/>
    <property type="match status" value="1"/>
</dbReference>
<dbReference type="GO" id="GO:0000209">
    <property type="term" value="P:protein polyubiquitination"/>
    <property type="evidence" value="ECO:0007669"/>
    <property type="project" value="TreeGrafter"/>
</dbReference>
<dbReference type="PROSITE" id="PS00518">
    <property type="entry name" value="ZF_RING_1"/>
    <property type="match status" value="1"/>
</dbReference>
<dbReference type="OrthoDB" id="6270329at2759"/>
<evidence type="ECO:0000313" key="8">
    <source>
        <dbReference type="Proteomes" id="UP000663832"/>
    </source>
</evidence>
<dbReference type="PROSITE" id="PS50089">
    <property type="entry name" value="ZF_RING_2"/>
    <property type="match status" value="1"/>
</dbReference>
<dbReference type="GO" id="GO:0006511">
    <property type="term" value="P:ubiquitin-dependent protein catabolic process"/>
    <property type="evidence" value="ECO:0007669"/>
    <property type="project" value="TreeGrafter"/>
</dbReference>
<evidence type="ECO:0000259" key="6">
    <source>
        <dbReference type="PROSITE" id="PS50157"/>
    </source>
</evidence>
<organism evidence="7 8">
    <name type="scientific">Adineta steineri</name>
    <dbReference type="NCBI Taxonomy" id="433720"/>
    <lineage>
        <taxon>Eukaryota</taxon>
        <taxon>Metazoa</taxon>
        <taxon>Spiralia</taxon>
        <taxon>Gnathifera</taxon>
        <taxon>Rotifera</taxon>
        <taxon>Eurotatoria</taxon>
        <taxon>Bdelloidea</taxon>
        <taxon>Adinetida</taxon>
        <taxon>Adinetidae</taxon>
        <taxon>Adineta</taxon>
    </lineage>
</organism>
<dbReference type="PANTHER" id="PTHR46016">
    <property type="entry name" value="ZINC FINGER, RING/FYVE/PHD-TYPE"/>
    <property type="match status" value="1"/>
</dbReference>
<dbReference type="AlphaFoldDB" id="A0A813PEZ5"/>
<dbReference type="Proteomes" id="UP000663832">
    <property type="component" value="Unassembled WGS sequence"/>
</dbReference>
<evidence type="ECO:0000256" key="2">
    <source>
        <dbReference type="ARBA" id="ARBA00022771"/>
    </source>
</evidence>
<accession>A0A813PEZ5</accession>
<keyword evidence="1" id="KW-0479">Metal-binding</keyword>
<dbReference type="PANTHER" id="PTHR46016:SF1">
    <property type="entry name" value="RING-TYPE DOMAIN-CONTAINING PROTEIN"/>
    <property type="match status" value="1"/>
</dbReference>
<dbReference type="InterPro" id="IPR008598">
    <property type="entry name" value="Di19_Zn-bd"/>
</dbReference>
<evidence type="ECO:0008006" key="9">
    <source>
        <dbReference type="Google" id="ProtNLM"/>
    </source>
</evidence>
<reference evidence="7" key="1">
    <citation type="submission" date="2021-02" db="EMBL/GenBank/DDBJ databases">
        <authorList>
            <person name="Nowell W R."/>
        </authorList>
    </citation>
    <scope>NUCLEOTIDE SEQUENCE</scope>
</reference>
<protein>
    <recommendedName>
        <fullName evidence="9">RING-type E3 ubiquitin transferase</fullName>
    </recommendedName>
</protein>
<feature type="domain" description="RING-type" evidence="5">
    <location>
        <begin position="14"/>
        <end position="84"/>
    </location>
</feature>
<dbReference type="Gene3D" id="3.30.40.10">
    <property type="entry name" value="Zinc/RING finger domain, C3HC4 (zinc finger)"/>
    <property type="match status" value="1"/>
</dbReference>
<evidence type="ECO:0000259" key="5">
    <source>
        <dbReference type="PROSITE" id="PS50089"/>
    </source>
</evidence>
<dbReference type="InterPro" id="IPR001841">
    <property type="entry name" value="Znf_RING"/>
</dbReference>
<evidence type="ECO:0000256" key="3">
    <source>
        <dbReference type="ARBA" id="ARBA00022833"/>
    </source>
</evidence>
<dbReference type="EMBL" id="CAJNOM010000005">
    <property type="protein sequence ID" value="CAF0754084.1"/>
    <property type="molecule type" value="Genomic_DNA"/>
</dbReference>
<proteinExistence type="predicted"/>
<sequence length="257" mass="29179">MATPPSIDLEDFTCSICREIFENPVCLSCSHCFCHACLNGLKKSPTSSSSDLSSVPQSQSSTPTLIYKPKVHETNQCFGCAICRKESLGYLDCLDLVADLKTLEASCPQCKQSLLICNLRKHMEQCTQTKKKINVNDIKNIFNPDFLKQLSTPQVQALEKAREGENRSTFQCPYCVTANLAVEDLCKHIEENHLDEEPQRVCPICASMPWGDKHKLSANVYQHIVSRHRFSYETYVNYDQNEDDMIAEAVERSMLYY</sequence>
<dbReference type="GO" id="GO:0008270">
    <property type="term" value="F:zinc ion binding"/>
    <property type="evidence" value="ECO:0007669"/>
    <property type="project" value="UniProtKB-KW"/>
</dbReference>
<dbReference type="InterPro" id="IPR013087">
    <property type="entry name" value="Znf_C2H2_type"/>
</dbReference>
<keyword evidence="3" id="KW-0862">Zinc</keyword>
<evidence type="ECO:0000313" key="7">
    <source>
        <dbReference type="EMBL" id="CAF0754084.1"/>
    </source>
</evidence>
<evidence type="ECO:0000256" key="4">
    <source>
        <dbReference type="PROSITE-ProRule" id="PRU00042"/>
    </source>
</evidence>
<evidence type="ECO:0000256" key="1">
    <source>
        <dbReference type="ARBA" id="ARBA00022723"/>
    </source>
</evidence>
<dbReference type="Pfam" id="PF05605">
    <property type="entry name" value="zf-Di19"/>
    <property type="match status" value="1"/>
</dbReference>
<feature type="domain" description="C2H2-type" evidence="6">
    <location>
        <begin position="170"/>
        <end position="198"/>
    </location>
</feature>
<dbReference type="PROSITE" id="PS50157">
    <property type="entry name" value="ZINC_FINGER_C2H2_2"/>
    <property type="match status" value="1"/>
</dbReference>
<dbReference type="InterPro" id="IPR051438">
    <property type="entry name" value="RNF_E3_ubiq-protein_ligase"/>
</dbReference>
<comment type="caution">
    <text evidence="7">The sequence shown here is derived from an EMBL/GenBank/DDBJ whole genome shotgun (WGS) entry which is preliminary data.</text>
</comment>
<gene>
    <name evidence="7" type="ORF">QVE165_LOCUS1668</name>
</gene>
<dbReference type="SUPFAM" id="SSF57850">
    <property type="entry name" value="RING/U-box"/>
    <property type="match status" value="1"/>
</dbReference>
<keyword evidence="8" id="KW-1185">Reference proteome</keyword>
<dbReference type="GO" id="GO:0061630">
    <property type="term" value="F:ubiquitin protein ligase activity"/>
    <property type="evidence" value="ECO:0007669"/>
    <property type="project" value="TreeGrafter"/>
</dbReference>
<keyword evidence="2 4" id="KW-0863">Zinc-finger</keyword>
<dbReference type="InterPro" id="IPR013083">
    <property type="entry name" value="Znf_RING/FYVE/PHD"/>
</dbReference>
<dbReference type="InterPro" id="IPR017907">
    <property type="entry name" value="Znf_RING_CS"/>
</dbReference>